<dbReference type="InterPro" id="IPR016152">
    <property type="entry name" value="PTrfase/Anion_transptr"/>
</dbReference>
<keyword evidence="1" id="KW-0805">Transcription regulation</keyword>
<organism evidence="3 4">
    <name type="scientific">Streptococcus suis</name>
    <dbReference type="NCBI Taxonomy" id="1307"/>
    <lineage>
        <taxon>Bacteria</taxon>
        <taxon>Bacillati</taxon>
        <taxon>Bacillota</taxon>
        <taxon>Bacilli</taxon>
        <taxon>Lactobacillales</taxon>
        <taxon>Streptococcaceae</taxon>
        <taxon>Streptococcus</taxon>
    </lineage>
</organism>
<dbReference type="InterPro" id="IPR007737">
    <property type="entry name" value="Mga_HTH"/>
</dbReference>
<name>A0A0Z8DY65_STRSU</name>
<evidence type="ECO:0000256" key="1">
    <source>
        <dbReference type="ARBA" id="ARBA00023015"/>
    </source>
</evidence>
<protein>
    <submittedName>
        <fullName evidence="3">Mannitol operon transcriptional antiterminator</fullName>
    </submittedName>
</protein>
<dbReference type="PANTHER" id="PTHR30185:SF18">
    <property type="entry name" value="TRANSCRIPTIONAL REGULATOR MTLR"/>
    <property type="match status" value="1"/>
</dbReference>
<dbReference type="SUPFAM" id="SSF55804">
    <property type="entry name" value="Phoshotransferase/anion transport protein"/>
    <property type="match status" value="1"/>
</dbReference>
<dbReference type="Gene3D" id="3.40.930.10">
    <property type="entry name" value="Mannitol-specific EII, Chain A"/>
    <property type="match status" value="1"/>
</dbReference>
<dbReference type="InterPro" id="IPR036388">
    <property type="entry name" value="WH-like_DNA-bd_sf"/>
</dbReference>
<reference evidence="3 4" key="1">
    <citation type="submission" date="2016-02" db="EMBL/GenBank/DDBJ databases">
        <authorList>
            <consortium name="Pathogen Informatics"/>
        </authorList>
    </citation>
    <scope>NUCLEOTIDE SEQUENCE [LARGE SCALE GENOMIC DNA]</scope>
    <source>
        <strain evidence="3 4">LSS32</strain>
    </source>
</reference>
<dbReference type="RefSeq" id="WP_044673041.1">
    <property type="nucleotide sequence ID" value="NZ_CEFF01000057.1"/>
</dbReference>
<accession>A0A0Z8DY65</accession>
<dbReference type="AlphaFoldDB" id="A0A0Z8DY65"/>
<evidence type="ECO:0000256" key="2">
    <source>
        <dbReference type="ARBA" id="ARBA00023163"/>
    </source>
</evidence>
<dbReference type="EMBL" id="FIGJ01000007">
    <property type="protein sequence ID" value="CYU51663.1"/>
    <property type="molecule type" value="Genomic_DNA"/>
</dbReference>
<dbReference type="InterPro" id="IPR050661">
    <property type="entry name" value="BglG_antiterminators"/>
</dbReference>
<keyword evidence="2" id="KW-0804">Transcription</keyword>
<evidence type="ECO:0000313" key="3">
    <source>
        <dbReference type="EMBL" id="CYU51663.1"/>
    </source>
</evidence>
<dbReference type="PANTHER" id="PTHR30185">
    <property type="entry name" value="CRYPTIC BETA-GLUCOSIDE BGL OPERON ANTITERMINATOR"/>
    <property type="match status" value="1"/>
</dbReference>
<dbReference type="InterPro" id="IPR002178">
    <property type="entry name" value="PTS_EIIA_type-2_dom"/>
</dbReference>
<gene>
    <name evidence="3" type="primary">mtlR</name>
    <name evidence="3" type="ORF">ERS132394_00757</name>
</gene>
<dbReference type="Pfam" id="PF00359">
    <property type="entry name" value="PTS_EIIA_2"/>
    <property type="match status" value="1"/>
</dbReference>
<dbReference type="Pfam" id="PF05043">
    <property type="entry name" value="Mga"/>
    <property type="match status" value="2"/>
</dbReference>
<dbReference type="Proteomes" id="UP000072618">
    <property type="component" value="Unassembled WGS sequence"/>
</dbReference>
<evidence type="ECO:0000313" key="4">
    <source>
        <dbReference type="Proteomes" id="UP000072618"/>
    </source>
</evidence>
<proteinExistence type="predicted"/>
<dbReference type="PROSITE" id="PS51094">
    <property type="entry name" value="PTS_EIIA_TYPE_2"/>
    <property type="match status" value="1"/>
</dbReference>
<sequence length="650" mass="74682">MLLTKREEQLMKAFLQVGKLSLKEMVDILQVSSRTVYRTLSDLTDFLAEYEIQLVKEGKKYFLAGDLSILEDYKTLDSYTPSQRLELMTYQLLTSQDVITNEQFQEQFLVSNVTVIQDIAVIEKRLSDFGVELVRQKGYGLSGSASQKRRILAILLANAISIQDFWLDEYDNYPILTKKVVQESRRVFESHQAALGDIDSKLKQLLIIHLSLADNQGEFDSRAGASKEAIDFSQKVFMDLAKIGKRFYNIQEIIFFASILDELIIKRQEVPLFRETFDSSFYYNISQLIDSVSRFTKIDFIKDRLLFPLLFNHIRLSLAVPMLFPDHATTNVAYLATQKNPFLHRLVSLVMQDIFPLYLHNEYEYELVTLHFASSLRRSPDIYPIRILLVTDERPLTTSVLVSKIKNIAPFVEWIDVQSTTNLSQLNLEHYDYCLTTKPVGQDGLDLISTFPNTQEILELQETLQSIQENRTVLIREDIREERHYDLQAYLTASSQVLQSFHLTPLGQQTSFEAAVAAIVEELDHVADRAYLADKLLTRFAASPLAIPQTNLALIHTQSSQVTRSQFVIAELENSVSALSMNNQQEEVQRILVMLTPLGVETEVRELMTAISQSIIENKLYTEIYRTGNQEIIYQLLNSIFTETIKKLEN</sequence>
<dbReference type="Gene3D" id="1.10.10.10">
    <property type="entry name" value="Winged helix-like DNA-binding domain superfamily/Winged helix DNA-binding domain"/>
    <property type="match status" value="1"/>
</dbReference>